<evidence type="ECO:0000256" key="4">
    <source>
        <dbReference type="ARBA" id="ARBA00022829"/>
    </source>
</evidence>
<dbReference type="PROSITE" id="PS51898">
    <property type="entry name" value="TYR_RECOMBINASE"/>
    <property type="match status" value="1"/>
</dbReference>
<evidence type="ECO:0000256" key="2">
    <source>
        <dbReference type="ARBA" id="ARBA00022490"/>
    </source>
</evidence>
<evidence type="ECO:0008006" key="12">
    <source>
        <dbReference type="Google" id="ProtNLM"/>
    </source>
</evidence>
<evidence type="ECO:0000256" key="6">
    <source>
        <dbReference type="ARBA" id="ARBA00023125"/>
    </source>
</evidence>
<dbReference type="InterPro" id="IPR050090">
    <property type="entry name" value="Tyrosine_recombinase_XerCD"/>
</dbReference>
<evidence type="ECO:0000256" key="1">
    <source>
        <dbReference type="ARBA" id="ARBA00004496"/>
    </source>
</evidence>
<gene>
    <name evidence="11" type="ORF">METZ01_LOCUS318982</name>
</gene>
<dbReference type="PANTHER" id="PTHR30349:SF77">
    <property type="entry name" value="TYROSINE RECOMBINASE XERC"/>
    <property type="match status" value="1"/>
</dbReference>
<dbReference type="InterPro" id="IPR044068">
    <property type="entry name" value="CB"/>
</dbReference>
<dbReference type="Gene3D" id="1.10.150.130">
    <property type="match status" value="1"/>
</dbReference>
<dbReference type="InterPro" id="IPR023009">
    <property type="entry name" value="Tyrosine_recombinase_XerC/XerD"/>
</dbReference>
<dbReference type="GO" id="GO:0006310">
    <property type="term" value="P:DNA recombination"/>
    <property type="evidence" value="ECO:0007669"/>
    <property type="project" value="UniProtKB-KW"/>
</dbReference>
<keyword evidence="7" id="KW-0233">DNA recombination</keyword>
<keyword evidence="4" id="KW-0159">Chromosome partition</keyword>
<dbReference type="PANTHER" id="PTHR30349">
    <property type="entry name" value="PHAGE INTEGRASE-RELATED"/>
    <property type="match status" value="1"/>
</dbReference>
<dbReference type="AlphaFoldDB" id="A0A382P061"/>
<dbReference type="Gene3D" id="1.10.443.10">
    <property type="entry name" value="Intergrase catalytic core"/>
    <property type="match status" value="1"/>
</dbReference>
<dbReference type="Pfam" id="PF00589">
    <property type="entry name" value="Phage_integrase"/>
    <property type="match status" value="1"/>
</dbReference>
<evidence type="ECO:0000256" key="3">
    <source>
        <dbReference type="ARBA" id="ARBA00022618"/>
    </source>
</evidence>
<organism evidence="11">
    <name type="scientific">marine metagenome</name>
    <dbReference type="NCBI Taxonomy" id="408172"/>
    <lineage>
        <taxon>unclassified sequences</taxon>
        <taxon>metagenomes</taxon>
        <taxon>ecological metagenomes</taxon>
    </lineage>
</organism>
<evidence type="ECO:0000256" key="8">
    <source>
        <dbReference type="ARBA" id="ARBA00023306"/>
    </source>
</evidence>
<dbReference type="GO" id="GO:0015074">
    <property type="term" value="P:DNA integration"/>
    <property type="evidence" value="ECO:0007669"/>
    <property type="project" value="UniProtKB-KW"/>
</dbReference>
<keyword evidence="3" id="KW-0132">Cell division</keyword>
<feature type="non-terminal residue" evidence="11">
    <location>
        <position position="1"/>
    </location>
</feature>
<proteinExistence type="inferred from homology"/>
<keyword evidence="6" id="KW-0238">DNA-binding</keyword>
<evidence type="ECO:0000256" key="7">
    <source>
        <dbReference type="ARBA" id="ARBA00023172"/>
    </source>
</evidence>
<dbReference type="InterPro" id="IPR013762">
    <property type="entry name" value="Integrase-like_cat_sf"/>
</dbReference>
<dbReference type="GO" id="GO:0005737">
    <property type="term" value="C:cytoplasm"/>
    <property type="evidence" value="ECO:0007669"/>
    <property type="project" value="UniProtKB-SubCell"/>
</dbReference>
<keyword evidence="8" id="KW-0131">Cell cycle</keyword>
<evidence type="ECO:0000259" key="9">
    <source>
        <dbReference type="PROSITE" id="PS51898"/>
    </source>
</evidence>
<feature type="domain" description="Tyr recombinase" evidence="9">
    <location>
        <begin position="98"/>
        <end position="292"/>
    </location>
</feature>
<evidence type="ECO:0000259" key="10">
    <source>
        <dbReference type="PROSITE" id="PS51900"/>
    </source>
</evidence>
<dbReference type="InterPro" id="IPR010998">
    <property type="entry name" value="Integrase_recombinase_N"/>
</dbReference>
<sequence length="298" mass="34357">YLQTEAGSSPYTLRNYCQALTEFTNWYKANKKQSPTWLRLKKTDFRAYLRFLGRGNLSRSAVQLRFSALRSFYKHLIRRGKLTASPIKDIPLPKKEKRLPQFLTPDQMVALLEAPLRELQNVRKEEEGVDPVPYLRDAAILEVIYSCGLRISEMCSLRVMDIDHEERLIRVRGKGKKERQLPIGVPALRAIMGYWKTMEHPPTGEMPVFLANPDSLTPMYPRIVQLRLKHYLQATELDPSLTPHKIRHSYATHLLDAGADLRSVQELLGHENLATTQVYTHLTTDRLKKAYDAAHPRA</sequence>
<dbReference type="SUPFAM" id="SSF56349">
    <property type="entry name" value="DNA breaking-rejoining enzymes"/>
    <property type="match status" value="1"/>
</dbReference>
<dbReference type="GO" id="GO:0007059">
    <property type="term" value="P:chromosome segregation"/>
    <property type="evidence" value="ECO:0007669"/>
    <property type="project" value="UniProtKB-KW"/>
</dbReference>
<feature type="domain" description="Core-binding (CB)" evidence="10">
    <location>
        <begin position="1"/>
        <end position="77"/>
    </location>
</feature>
<evidence type="ECO:0000256" key="5">
    <source>
        <dbReference type="ARBA" id="ARBA00022908"/>
    </source>
</evidence>
<dbReference type="InterPro" id="IPR011010">
    <property type="entry name" value="DNA_brk_join_enz"/>
</dbReference>
<dbReference type="HAMAP" id="MF_01808">
    <property type="entry name" value="Recomb_XerC_XerD"/>
    <property type="match status" value="1"/>
</dbReference>
<protein>
    <recommendedName>
        <fullName evidence="12">Tyrosine recombinase XerC</fullName>
    </recommendedName>
</protein>
<name>A0A382P061_9ZZZZ</name>
<dbReference type="InterPro" id="IPR004107">
    <property type="entry name" value="Integrase_SAM-like_N"/>
</dbReference>
<dbReference type="EMBL" id="UINC01103611">
    <property type="protein sequence ID" value="SVC66128.1"/>
    <property type="molecule type" value="Genomic_DNA"/>
</dbReference>
<dbReference type="GO" id="GO:0003677">
    <property type="term" value="F:DNA binding"/>
    <property type="evidence" value="ECO:0007669"/>
    <property type="project" value="UniProtKB-KW"/>
</dbReference>
<accession>A0A382P061</accession>
<dbReference type="PROSITE" id="PS51900">
    <property type="entry name" value="CB"/>
    <property type="match status" value="1"/>
</dbReference>
<comment type="subcellular location">
    <subcellularLocation>
        <location evidence="1">Cytoplasm</location>
    </subcellularLocation>
</comment>
<reference evidence="11" key="1">
    <citation type="submission" date="2018-05" db="EMBL/GenBank/DDBJ databases">
        <authorList>
            <person name="Lanie J.A."/>
            <person name="Ng W.-L."/>
            <person name="Kazmierczak K.M."/>
            <person name="Andrzejewski T.M."/>
            <person name="Davidsen T.M."/>
            <person name="Wayne K.J."/>
            <person name="Tettelin H."/>
            <person name="Glass J.I."/>
            <person name="Rusch D."/>
            <person name="Podicherti R."/>
            <person name="Tsui H.-C.T."/>
            <person name="Winkler M.E."/>
        </authorList>
    </citation>
    <scope>NUCLEOTIDE SEQUENCE</scope>
</reference>
<dbReference type="InterPro" id="IPR002104">
    <property type="entry name" value="Integrase_catalytic"/>
</dbReference>
<keyword evidence="2" id="KW-0963">Cytoplasm</keyword>
<keyword evidence="5" id="KW-0229">DNA integration</keyword>
<dbReference type="Pfam" id="PF02899">
    <property type="entry name" value="Phage_int_SAM_1"/>
    <property type="match status" value="1"/>
</dbReference>
<evidence type="ECO:0000313" key="11">
    <source>
        <dbReference type="EMBL" id="SVC66128.1"/>
    </source>
</evidence>
<dbReference type="GO" id="GO:0051301">
    <property type="term" value="P:cell division"/>
    <property type="evidence" value="ECO:0007669"/>
    <property type="project" value="UniProtKB-KW"/>
</dbReference>